<dbReference type="AlphaFoldDB" id="K1T234"/>
<protein>
    <submittedName>
        <fullName evidence="1">Beta-galactosidase</fullName>
    </submittedName>
</protein>
<accession>K1T234</accession>
<organism evidence="1">
    <name type="scientific">human gut metagenome</name>
    <dbReference type="NCBI Taxonomy" id="408170"/>
    <lineage>
        <taxon>unclassified sequences</taxon>
        <taxon>metagenomes</taxon>
        <taxon>organismal metagenomes</taxon>
    </lineage>
</organism>
<name>K1T234_9ZZZZ</name>
<sequence>DKVFVFNVPITGKHSIEARAGAYSSVILVNKATEPNPAYAMSNRQVVNNWFDGELDETCWSVKDNMAAAMADAKVGPVLKAITDKAAAARGDVAAAVKDNPALVAMMERAMQRMTVEGMLKQAGADAESIKQLNRVLQGIKKDV</sequence>
<dbReference type="EMBL" id="AJWZ01008641">
    <property type="protein sequence ID" value="EKC53546.1"/>
    <property type="molecule type" value="Genomic_DNA"/>
</dbReference>
<comment type="caution">
    <text evidence="1">The sequence shown here is derived from an EMBL/GenBank/DDBJ whole genome shotgun (WGS) entry which is preliminary data.</text>
</comment>
<proteinExistence type="predicted"/>
<feature type="non-terminal residue" evidence="1">
    <location>
        <position position="1"/>
    </location>
</feature>
<reference evidence="1" key="1">
    <citation type="journal article" date="2013" name="Environ. Microbiol.">
        <title>Microbiota from the distal guts of lean and obese adolescents exhibit partial functional redundancy besides clear differences in community structure.</title>
        <authorList>
            <person name="Ferrer M."/>
            <person name="Ruiz A."/>
            <person name="Lanza F."/>
            <person name="Haange S.B."/>
            <person name="Oberbach A."/>
            <person name="Till H."/>
            <person name="Bargiela R."/>
            <person name="Campoy C."/>
            <person name="Segura M.T."/>
            <person name="Richter M."/>
            <person name="von Bergen M."/>
            <person name="Seifert J."/>
            <person name="Suarez A."/>
        </authorList>
    </citation>
    <scope>NUCLEOTIDE SEQUENCE</scope>
</reference>
<gene>
    <name evidence="1" type="ORF">OBE_12538</name>
</gene>
<evidence type="ECO:0000313" key="1">
    <source>
        <dbReference type="EMBL" id="EKC53546.1"/>
    </source>
</evidence>